<comment type="function">
    <text evidence="9 10">Fluoride-specific ion channel. Important for reducing fluoride concentration in the cell, thus reducing its toxicity.</text>
</comment>
<evidence type="ECO:0000256" key="1">
    <source>
        <dbReference type="ARBA" id="ARBA00004651"/>
    </source>
</evidence>
<name>E4Q404_CALOW</name>
<comment type="caution">
    <text evidence="10">Lacks conserved residue(s) required for the propagation of feature annotation.</text>
</comment>
<dbReference type="HOGENOM" id="CLU_114342_3_2_9"/>
<keyword evidence="10" id="KW-0406">Ion transport</keyword>
<keyword evidence="10" id="KW-0813">Transport</keyword>
<dbReference type="InterPro" id="IPR003691">
    <property type="entry name" value="FluC"/>
</dbReference>
<evidence type="ECO:0000256" key="3">
    <source>
        <dbReference type="ARBA" id="ARBA00022692"/>
    </source>
</evidence>
<dbReference type="HAMAP" id="MF_00454">
    <property type="entry name" value="FluC"/>
    <property type="match status" value="1"/>
</dbReference>
<dbReference type="EMBL" id="CP002216">
    <property type="protein sequence ID" value="ADQ04039.1"/>
    <property type="molecule type" value="Genomic_DNA"/>
</dbReference>
<keyword evidence="2 10" id="KW-1003">Cell membrane</keyword>
<dbReference type="PANTHER" id="PTHR28259">
    <property type="entry name" value="FLUORIDE EXPORT PROTEIN 1-RELATED"/>
    <property type="match status" value="1"/>
</dbReference>
<dbReference type="NCBIfam" id="TIGR00494">
    <property type="entry name" value="crcB"/>
    <property type="match status" value="1"/>
</dbReference>
<dbReference type="GO" id="GO:0062054">
    <property type="term" value="F:fluoride channel activity"/>
    <property type="evidence" value="ECO:0007669"/>
    <property type="project" value="UniProtKB-UniRule"/>
</dbReference>
<keyword evidence="12" id="KW-1185">Reference proteome</keyword>
<evidence type="ECO:0000256" key="8">
    <source>
        <dbReference type="ARBA" id="ARBA00035585"/>
    </source>
</evidence>
<organism evidence="11 12">
    <name type="scientific">Caldicellulosiruptor owensensis (strain ATCC 700167 / DSM 13100 / OL)</name>
    <dbReference type="NCBI Taxonomy" id="632518"/>
    <lineage>
        <taxon>Bacteria</taxon>
        <taxon>Bacillati</taxon>
        <taxon>Bacillota</taxon>
        <taxon>Bacillota incertae sedis</taxon>
        <taxon>Caldicellulosiruptorales</taxon>
        <taxon>Caldicellulosiruptoraceae</taxon>
        <taxon>Caldicellulosiruptor</taxon>
    </lineage>
</organism>
<reference evidence="11 12" key="2">
    <citation type="journal article" date="2011" name="J. Bacteriol.">
        <title>Complete genome sequences for the anaerobic, extremely thermophilic plant biomass-degrading bacteria Caldicellulosiruptor hydrothermalis, Caldicellulosiruptor kristjanssonii, Caldicellulosiruptor kronotskyensis, Caldicellulosiruptor owensenis, and Caldicellulosiruptor lactoaceticus.</title>
        <authorList>
            <person name="Blumer-Schuette S.E."/>
            <person name="Ozdemir I."/>
            <person name="Mistry D."/>
            <person name="Lucas S."/>
            <person name="Lapidus A."/>
            <person name="Cheng J.F."/>
            <person name="Goodwin L.A."/>
            <person name="Pitluck S."/>
            <person name="Land M.L."/>
            <person name="Hauser L.J."/>
            <person name="Woyke T."/>
            <person name="Mikhailova N."/>
            <person name="Pati A."/>
            <person name="Kyrpides N.C."/>
            <person name="Ivanova N."/>
            <person name="Detter J.C."/>
            <person name="Walston-Davenport K."/>
            <person name="Han S."/>
            <person name="Adams M.W."/>
            <person name="Kelly R.M."/>
        </authorList>
    </citation>
    <scope>NUCLEOTIDE SEQUENCE [LARGE SCALE GENOMIC DNA]</scope>
    <source>
        <strain evidence="12">ATCC 700167 / DSM 13100 / OL</strain>
    </source>
</reference>
<evidence type="ECO:0000256" key="10">
    <source>
        <dbReference type="HAMAP-Rule" id="MF_00454"/>
    </source>
</evidence>
<dbReference type="Pfam" id="PF02537">
    <property type="entry name" value="CRCB"/>
    <property type="match status" value="1"/>
</dbReference>
<dbReference type="GO" id="GO:0005886">
    <property type="term" value="C:plasma membrane"/>
    <property type="evidence" value="ECO:0007669"/>
    <property type="project" value="UniProtKB-SubCell"/>
</dbReference>
<evidence type="ECO:0000313" key="11">
    <source>
        <dbReference type="EMBL" id="ADQ04039.1"/>
    </source>
</evidence>
<accession>E4Q404</accession>
<keyword evidence="6 10" id="KW-0407">Ion channel</keyword>
<evidence type="ECO:0000256" key="5">
    <source>
        <dbReference type="ARBA" id="ARBA00023136"/>
    </source>
</evidence>
<comment type="catalytic activity">
    <reaction evidence="8">
        <text>fluoride(in) = fluoride(out)</text>
        <dbReference type="Rhea" id="RHEA:76159"/>
        <dbReference type="ChEBI" id="CHEBI:17051"/>
    </reaction>
    <physiologicalReaction direction="left-to-right" evidence="8">
        <dbReference type="Rhea" id="RHEA:76160"/>
    </physiologicalReaction>
</comment>
<keyword evidence="3 10" id="KW-0812">Transmembrane</keyword>
<dbReference type="PANTHER" id="PTHR28259:SF1">
    <property type="entry name" value="FLUORIDE EXPORT PROTEIN 1-RELATED"/>
    <property type="match status" value="1"/>
</dbReference>
<evidence type="ECO:0000256" key="9">
    <source>
        <dbReference type="ARBA" id="ARBA00049940"/>
    </source>
</evidence>
<dbReference type="AlphaFoldDB" id="E4Q404"/>
<sequence>MPMMADDSYRCCKRATSVGVFVFYRPNFLLTTLILLKEALVMKNIVAIAIGAFCGAVCRFFISQLNLGSFPFATLFINVVGSFVLCFVAEITVEHLKISTALRHMITTGFISSFTTFSTFALEIVRFLMKGEFTVAIAYPLLSIVLGLLASIFGFELARAISERQQKEEYEVA</sequence>
<evidence type="ECO:0000256" key="6">
    <source>
        <dbReference type="ARBA" id="ARBA00023303"/>
    </source>
</evidence>
<evidence type="ECO:0000256" key="7">
    <source>
        <dbReference type="ARBA" id="ARBA00035120"/>
    </source>
</evidence>
<dbReference type="KEGG" id="cow:Calow_0455"/>
<dbReference type="Proteomes" id="UP000006889">
    <property type="component" value="Chromosome"/>
</dbReference>
<proteinExistence type="inferred from homology"/>
<protein>
    <recommendedName>
        <fullName evidence="10">Fluoride-specific ion channel FluC</fullName>
    </recommendedName>
</protein>
<feature type="transmembrane region" description="Helical" evidence="10">
    <location>
        <begin position="68"/>
        <end position="93"/>
    </location>
</feature>
<feature type="transmembrane region" description="Helical" evidence="10">
    <location>
        <begin position="105"/>
        <end position="125"/>
    </location>
</feature>
<evidence type="ECO:0000313" key="12">
    <source>
        <dbReference type="Proteomes" id="UP000006889"/>
    </source>
</evidence>
<dbReference type="STRING" id="632518.Calow_0455"/>
<reference key="1">
    <citation type="submission" date="2010-09" db="EMBL/GenBank/DDBJ databases">
        <title>Complete sequence of Caldicellulosiruptor owensensis OL.</title>
        <authorList>
            <consortium name="US DOE Joint Genome Institute"/>
            <person name="Lucas S."/>
            <person name="Copeland A."/>
            <person name="Lapidus A."/>
            <person name="Cheng J.-F."/>
            <person name="Bruce D."/>
            <person name="Goodwin L."/>
            <person name="Pitluck S."/>
            <person name="Davenport K."/>
            <person name="Detter J.C."/>
            <person name="Han C."/>
            <person name="Tapia R."/>
            <person name="Land M."/>
            <person name="Hauser L."/>
            <person name="Chang Y.-J."/>
            <person name="Jeffries C."/>
            <person name="Kyrpides N."/>
            <person name="Ivanova N."/>
            <person name="Mikhailova N."/>
            <person name="Blumer-Schuette S.E."/>
            <person name="Kelly R.M."/>
            <person name="Woyke T."/>
        </authorList>
    </citation>
    <scope>NUCLEOTIDE SEQUENCE</scope>
    <source>
        <strain>OL</strain>
    </source>
</reference>
<keyword evidence="4 10" id="KW-1133">Transmembrane helix</keyword>
<comment type="similarity">
    <text evidence="7 10">Belongs to the fluoride channel Fluc/FEX (TC 1.A.43) family.</text>
</comment>
<feature type="transmembrane region" description="Helical" evidence="10">
    <location>
        <begin position="137"/>
        <end position="158"/>
    </location>
</feature>
<evidence type="ECO:0000256" key="2">
    <source>
        <dbReference type="ARBA" id="ARBA00022475"/>
    </source>
</evidence>
<dbReference type="eggNOG" id="COG0239">
    <property type="taxonomic scope" value="Bacteria"/>
</dbReference>
<gene>
    <name evidence="10" type="primary">fluC</name>
    <name evidence="10" type="synonym">crcB</name>
    <name evidence="11" type="ordered locus">Calow_0455</name>
</gene>
<comment type="subcellular location">
    <subcellularLocation>
        <location evidence="1 10">Cell membrane</location>
        <topology evidence="1 10">Multi-pass membrane protein</topology>
    </subcellularLocation>
</comment>
<keyword evidence="5 10" id="KW-0472">Membrane</keyword>
<feature type="transmembrane region" description="Helical" evidence="10">
    <location>
        <begin position="45"/>
        <end position="62"/>
    </location>
</feature>
<evidence type="ECO:0000256" key="4">
    <source>
        <dbReference type="ARBA" id="ARBA00022989"/>
    </source>
</evidence>
<dbReference type="GO" id="GO:0140114">
    <property type="term" value="P:cellular detoxification of fluoride"/>
    <property type="evidence" value="ECO:0007669"/>
    <property type="project" value="UniProtKB-UniRule"/>
</dbReference>